<protein>
    <submittedName>
        <fullName evidence="3">GH25 family lysozyme</fullName>
    </submittedName>
</protein>
<reference evidence="4" key="1">
    <citation type="journal article" date="2019" name="Int. J. Syst. Evol. Microbiol.">
        <title>The Global Catalogue of Microorganisms (GCM) 10K type strain sequencing project: providing services to taxonomists for standard genome sequencing and annotation.</title>
        <authorList>
            <consortium name="The Broad Institute Genomics Platform"/>
            <consortium name="The Broad Institute Genome Sequencing Center for Infectious Disease"/>
            <person name="Wu L."/>
            <person name="Ma J."/>
        </authorList>
    </citation>
    <scope>NUCLEOTIDE SEQUENCE [LARGE SCALE GENOMIC DNA]</scope>
    <source>
        <strain evidence="4">CCM 8950</strain>
    </source>
</reference>
<dbReference type="PROSITE" id="PS51904">
    <property type="entry name" value="GLYCOSYL_HYDROL_F25_2"/>
    <property type="match status" value="1"/>
</dbReference>
<organism evidence="3 4">
    <name type="scientific">Secundilactobacillus hailunensis</name>
    <dbReference type="NCBI Taxonomy" id="2559923"/>
    <lineage>
        <taxon>Bacteria</taxon>
        <taxon>Bacillati</taxon>
        <taxon>Bacillota</taxon>
        <taxon>Bacilli</taxon>
        <taxon>Lactobacillales</taxon>
        <taxon>Lactobacillaceae</taxon>
        <taxon>Secundilactobacillus</taxon>
    </lineage>
</organism>
<dbReference type="Proteomes" id="UP001596190">
    <property type="component" value="Unassembled WGS sequence"/>
</dbReference>
<dbReference type="InterPro" id="IPR002053">
    <property type="entry name" value="Glyco_hydro_25"/>
</dbReference>
<evidence type="ECO:0000256" key="1">
    <source>
        <dbReference type="ARBA" id="ARBA00010646"/>
    </source>
</evidence>
<evidence type="ECO:0000313" key="3">
    <source>
        <dbReference type="EMBL" id="MFC6253513.1"/>
    </source>
</evidence>
<dbReference type="PANTHER" id="PTHR34135:SF1">
    <property type="entry name" value="GLYCOSYL HYDROLASE FAMILY 25"/>
    <property type="match status" value="1"/>
</dbReference>
<comment type="caution">
    <text evidence="3">The sequence shown here is derived from an EMBL/GenBank/DDBJ whole genome shotgun (WGS) entry which is preliminary data.</text>
</comment>
<dbReference type="Pfam" id="PF01183">
    <property type="entry name" value="Glyco_hydro_25"/>
    <property type="match status" value="1"/>
</dbReference>
<keyword evidence="4" id="KW-1185">Reference proteome</keyword>
<dbReference type="RefSeq" id="WP_235874438.1">
    <property type="nucleotide sequence ID" value="NZ_BJDO01000007.1"/>
</dbReference>
<feature type="chain" id="PRO_5046481144" evidence="2">
    <location>
        <begin position="29"/>
        <end position="232"/>
    </location>
</feature>
<accession>A0ABW1T7D7</accession>
<dbReference type="Gene3D" id="3.20.20.80">
    <property type="entry name" value="Glycosidases"/>
    <property type="match status" value="1"/>
</dbReference>
<dbReference type="SUPFAM" id="SSF51445">
    <property type="entry name" value="(Trans)glycosidases"/>
    <property type="match status" value="1"/>
</dbReference>
<comment type="similarity">
    <text evidence="1">Belongs to the glycosyl hydrolase 25 family.</text>
</comment>
<evidence type="ECO:0000313" key="4">
    <source>
        <dbReference type="Proteomes" id="UP001596190"/>
    </source>
</evidence>
<dbReference type="PANTHER" id="PTHR34135">
    <property type="entry name" value="LYSOZYME"/>
    <property type="match status" value="1"/>
</dbReference>
<sequence>MKKWTKYLLLLILPLMTLVTLGGTAAHAKATAIPDISEWQGKLTDKQVASLKSQVAFVINRRQYGIGHVDRYASHNTALYTKYGIPFGEYDFATFSSPARAKAEAKAFYQRANPNAQFFVLDYEALHTSKSQSNAAVEAWYNEMNHLTNKKLVFYSYQSFATSYANQARKKFDAQWIANYSKKPTIQTDLWQFSNHKYFPALKKHVDASSILNSKKPLDWWIGGTSNASVNN</sequence>
<evidence type="ECO:0000256" key="2">
    <source>
        <dbReference type="SAM" id="SignalP"/>
    </source>
</evidence>
<proteinExistence type="inferred from homology"/>
<name>A0ABW1T7D7_9LACO</name>
<gene>
    <name evidence="3" type="ORF">ACFP1H_02710</name>
</gene>
<feature type="signal peptide" evidence="2">
    <location>
        <begin position="1"/>
        <end position="28"/>
    </location>
</feature>
<dbReference type="EMBL" id="JBHSSA010000029">
    <property type="protein sequence ID" value="MFC6253513.1"/>
    <property type="molecule type" value="Genomic_DNA"/>
</dbReference>
<dbReference type="InterPro" id="IPR017853">
    <property type="entry name" value="GH"/>
</dbReference>
<keyword evidence="2" id="KW-0732">Signal</keyword>